<evidence type="ECO:0000256" key="4">
    <source>
        <dbReference type="ARBA" id="ARBA00023015"/>
    </source>
</evidence>
<comment type="similarity">
    <text evidence="1 6">Belongs to the NusB family.</text>
</comment>
<proteinExistence type="inferred from homology"/>
<dbReference type="InterPro" id="IPR006027">
    <property type="entry name" value="NusB_RsmB_TIM44"/>
</dbReference>
<dbReference type="GO" id="GO:0003723">
    <property type="term" value="F:RNA binding"/>
    <property type="evidence" value="ECO:0007669"/>
    <property type="project" value="UniProtKB-UniRule"/>
</dbReference>
<dbReference type="Pfam" id="PF01029">
    <property type="entry name" value="NusB"/>
    <property type="match status" value="1"/>
</dbReference>
<evidence type="ECO:0000313" key="9">
    <source>
        <dbReference type="Proteomes" id="UP000176300"/>
    </source>
</evidence>
<evidence type="ECO:0000256" key="1">
    <source>
        <dbReference type="ARBA" id="ARBA00005952"/>
    </source>
</evidence>
<dbReference type="SUPFAM" id="SSF48013">
    <property type="entry name" value="NusB-like"/>
    <property type="match status" value="1"/>
</dbReference>
<dbReference type="STRING" id="1798697.A2373_03095"/>
<comment type="caution">
    <text evidence="8">The sequence shown here is derived from an EMBL/GenBank/DDBJ whole genome shotgun (WGS) entry which is preliminary data.</text>
</comment>
<sequence>MSSRHMARSIVMQSLYQWDFRGIDNVDIEEIAKQNIAEFGIGLDEENIGYIEETIKAIIENKAEIDKKIEEYSPDWKLEQMALVDRNVLRIGVYELFFNKEIPEKVAINEAIEIAKNFGGQSSGKFVNGILGAMYNDIVKTPDHPTT</sequence>
<evidence type="ECO:0000256" key="3">
    <source>
        <dbReference type="ARBA" id="ARBA00022884"/>
    </source>
</evidence>
<evidence type="ECO:0000256" key="5">
    <source>
        <dbReference type="ARBA" id="ARBA00023163"/>
    </source>
</evidence>
<keyword evidence="2 6" id="KW-0889">Transcription antitermination</keyword>
<dbReference type="GO" id="GO:0031564">
    <property type="term" value="P:transcription antitermination"/>
    <property type="evidence" value="ECO:0007669"/>
    <property type="project" value="UniProtKB-KW"/>
</dbReference>
<keyword evidence="5 6" id="KW-0804">Transcription</keyword>
<comment type="function">
    <text evidence="6">Involved in transcription antitermination. Required for transcription of ribosomal RNA (rRNA) genes. Binds specifically to the boxA antiterminator sequence of the ribosomal RNA (rrn) operons.</text>
</comment>
<dbReference type="GO" id="GO:0006353">
    <property type="term" value="P:DNA-templated transcription termination"/>
    <property type="evidence" value="ECO:0007669"/>
    <property type="project" value="UniProtKB-UniRule"/>
</dbReference>
<protein>
    <recommendedName>
        <fullName evidence="6">Transcription antitermination protein NusB</fullName>
    </recommendedName>
    <alternativeName>
        <fullName evidence="6">Antitermination factor NusB</fullName>
    </alternativeName>
</protein>
<organism evidence="8 9">
    <name type="scientific">Candidatus Magasanikbacteria bacterium RIFOXYB1_FULL_40_15</name>
    <dbReference type="NCBI Taxonomy" id="1798697"/>
    <lineage>
        <taxon>Bacteria</taxon>
        <taxon>Candidatus Magasanikiibacteriota</taxon>
    </lineage>
</organism>
<dbReference type="InterPro" id="IPR035926">
    <property type="entry name" value="NusB-like_sf"/>
</dbReference>
<feature type="domain" description="NusB/RsmB/TIM44" evidence="7">
    <location>
        <begin position="6"/>
        <end position="135"/>
    </location>
</feature>
<evidence type="ECO:0000256" key="6">
    <source>
        <dbReference type="HAMAP-Rule" id="MF_00073"/>
    </source>
</evidence>
<reference evidence="8 9" key="1">
    <citation type="journal article" date="2016" name="Nat. Commun.">
        <title>Thousands of microbial genomes shed light on interconnected biogeochemical processes in an aquifer system.</title>
        <authorList>
            <person name="Anantharaman K."/>
            <person name="Brown C.T."/>
            <person name="Hug L.A."/>
            <person name="Sharon I."/>
            <person name="Castelle C.J."/>
            <person name="Probst A.J."/>
            <person name="Thomas B.C."/>
            <person name="Singh A."/>
            <person name="Wilkins M.J."/>
            <person name="Karaoz U."/>
            <person name="Brodie E.L."/>
            <person name="Williams K.H."/>
            <person name="Hubbard S.S."/>
            <person name="Banfield J.F."/>
        </authorList>
    </citation>
    <scope>NUCLEOTIDE SEQUENCE [LARGE SCALE GENOMIC DNA]</scope>
</reference>
<accession>A0A1F6NEX1</accession>
<evidence type="ECO:0000313" key="8">
    <source>
        <dbReference type="EMBL" id="OGH82390.1"/>
    </source>
</evidence>
<gene>
    <name evidence="6" type="primary">nusB</name>
    <name evidence="8" type="ORF">A2373_03095</name>
</gene>
<dbReference type="Proteomes" id="UP000176300">
    <property type="component" value="Unassembled WGS sequence"/>
</dbReference>
<dbReference type="GO" id="GO:0005829">
    <property type="term" value="C:cytosol"/>
    <property type="evidence" value="ECO:0007669"/>
    <property type="project" value="TreeGrafter"/>
</dbReference>
<dbReference type="InterPro" id="IPR011605">
    <property type="entry name" value="NusB_fam"/>
</dbReference>
<dbReference type="PANTHER" id="PTHR11078:SF3">
    <property type="entry name" value="ANTITERMINATION NUSB DOMAIN-CONTAINING PROTEIN"/>
    <property type="match status" value="1"/>
</dbReference>
<dbReference type="HAMAP" id="MF_00073">
    <property type="entry name" value="NusB"/>
    <property type="match status" value="1"/>
</dbReference>
<dbReference type="CDD" id="cd00619">
    <property type="entry name" value="Terminator_NusB"/>
    <property type="match status" value="1"/>
</dbReference>
<dbReference type="AlphaFoldDB" id="A0A1F6NEX1"/>
<dbReference type="EMBL" id="MFQS01000042">
    <property type="protein sequence ID" value="OGH82390.1"/>
    <property type="molecule type" value="Genomic_DNA"/>
</dbReference>
<evidence type="ECO:0000259" key="7">
    <source>
        <dbReference type="Pfam" id="PF01029"/>
    </source>
</evidence>
<evidence type="ECO:0000256" key="2">
    <source>
        <dbReference type="ARBA" id="ARBA00022814"/>
    </source>
</evidence>
<dbReference type="Gene3D" id="1.10.940.10">
    <property type="entry name" value="NusB-like"/>
    <property type="match status" value="1"/>
</dbReference>
<keyword evidence="4 6" id="KW-0805">Transcription regulation</keyword>
<dbReference type="PANTHER" id="PTHR11078">
    <property type="entry name" value="N UTILIZATION SUBSTANCE PROTEIN B-RELATED"/>
    <property type="match status" value="1"/>
</dbReference>
<name>A0A1F6NEX1_9BACT</name>
<dbReference type="NCBIfam" id="TIGR01951">
    <property type="entry name" value="nusB"/>
    <property type="match status" value="1"/>
</dbReference>
<keyword evidence="3 6" id="KW-0694">RNA-binding</keyword>